<proteinExistence type="predicted"/>
<dbReference type="KEGG" id="ago:AGOS_ABR106C"/>
<dbReference type="RefSeq" id="NP_983053.2">
    <property type="nucleotide sequence ID" value="NM_208406.2"/>
</dbReference>
<accession>Q75DC0</accession>
<dbReference type="GeneID" id="4619157"/>
<reference evidence="2 3" key="1">
    <citation type="journal article" date="2004" name="Science">
        <title>The Ashbya gossypii genome as a tool for mapping the ancient Saccharomyces cerevisiae genome.</title>
        <authorList>
            <person name="Dietrich F.S."/>
            <person name="Voegeli S."/>
            <person name="Brachat S."/>
            <person name="Lerch A."/>
            <person name="Gates K."/>
            <person name="Steiner S."/>
            <person name="Mohr C."/>
            <person name="Pohlmann R."/>
            <person name="Luedi P."/>
            <person name="Choi S."/>
            <person name="Wing R.A."/>
            <person name="Flavier A."/>
            <person name="Gaffney T.D."/>
            <person name="Philippsen P."/>
        </authorList>
    </citation>
    <scope>NUCLEOTIDE SEQUENCE [LARGE SCALE GENOMIC DNA]</scope>
    <source>
        <strain evidence="3">ATCC 10895 / CBS 109.51 / FGSC 9923 / NRRL Y-1056</strain>
    </source>
</reference>
<sequence length="292" mass="31644">MPSTSQTVGSGMTAMRGSKRRTQQFQITNHIITTDVISPLVADNGGDEVAPGEGATEASQQPAFRAEAASAAGSEHEDSDLDELFSPLHEPFSSFSEGDEDEFEFLNMSYPKRFTRQINWDASDECGASAAAGGEETYMDRASSWGPMFDSDDIIVSDSKDFWKNIETSSSVDEQLPFTDTWSWNDAPALGSSTSDALGPSIPVAAADSLEDFINSNISSDAHLPPAGDSFQYKIRKLTFRDSDGTLSLSASSSGSRNRISKKRIKRKAIRRKSAVSEMFFPGVGIGEFMLL</sequence>
<evidence type="ECO:0000313" key="3">
    <source>
        <dbReference type="Proteomes" id="UP000000591"/>
    </source>
</evidence>
<dbReference type="AlphaFoldDB" id="Q75DC0"/>
<gene>
    <name evidence="2" type="ORF">AGOS_ABR106C</name>
</gene>
<dbReference type="eggNOG" id="ENOG502S5S7">
    <property type="taxonomic scope" value="Eukaryota"/>
</dbReference>
<evidence type="ECO:0000256" key="1">
    <source>
        <dbReference type="SAM" id="MobiDB-lite"/>
    </source>
</evidence>
<evidence type="ECO:0000313" key="2">
    <source>
        <dbReference type="EMBL" id="AAS50877.2"/>
    </source>
</evidence>
<dbReference type="InParanoid" id="Q75DC0"/>
<keyword evidence="3" id="KW-1185">Reference proteome</keyword>
<dbReference type="HOGENOM" id="CLU_912358_0_0_1"/>
<dbReference type="Proteomes" id="UP000000591">
    <property type="component" value="Chromosome II"/>
</dbReference>
<name>Q75DC0_EREGS</name>
<feature type="compositionally biased region" description="Polar residues" evidence="1">
    <location>
        <begin position="1"/>
        <end position="10"/>
    </location>
</feature>
<dbReference type="OMA" id="FWKNIET"/>
<dbReference type="FunCoup" id="Q75DC0">
    <property type="interactions" value="42"/>
</dbReference>
<feature type="region of interest" description="Disordered" evidence="1">
    <location>
        <begin position="39"/>
        <end position="80"/>
    </location>
</feature>
<organism evidence="2 3">
    <name type="scientific">Eremothecium gossypii (strain ATCC 10895 / CBS 109.51 / FGSC 9923 / NRRL Y-1056)</name>
    <name type="common">Yeast</name>
    <name type="synonym">Ashbya gossypii</name>
    <dbReference type="NCBI Taxonomy" id="284811"/>
    <lineage>
        <taxon>Eukaryota</taxon>
        <taxon>Fungi</taxon>
        <taxon>Dikarya</taxon>
        <taxon>Ascomycota</taxon>
        <taxon>Saccharomycotina</taxon>
        <taxon>Saccharomycetes</taxon>
        <taxon>Saccharomycetales</taxon>
        <taxon>Saccharomycetaceae</taxon>
        <taxon>Eremothecium</taxon>
    </lineage>
</organism>
<dbReference type="OrthoDB" id="4067976at2759"/>
<protein>
    <submittedName>
        <fullName evidence="2">ABR106Cp</fullName>
    </submittedName>
</protein>
<feature type="region of interest" description="Disordered" evidence="1">
    <location>
        <begin position="1"/>
        <end position="21"/>
    </location>
</feature>
<feature type="compositionally biased region" description="Low complexity" evidence="1">
    <location>
        <begin position="63"/>
        <end position="73"/>
    </location>
</feature>
<dbReference type="EMBL" id="AE016815">
    <property type="protein sequence ID" value="AAS50877.2"/>
    <property type="molecule type" value="Genomic_DNA"/>
</dbReference>
<reference evidence="3" key="2">
    <citation type="journal article" date="2013" name="G3 (Bethesda)">
        <title>Genomes of Ashbya fungi isolated from insects reveal four mating-type loci, numerous translocations, lack of transposons, and distinct gene duplications.</title>
        <authorList>
            <person name="Dietrich F.S."/>
            <person name="Voegeli S."/>
            <person name="Kuo S."/>
            <person name="Philippsen P."/>
        </authorList>
    </citation>
    <scope>GENOME REANNOTATION</scope>
    <source>
        <strain evidence="3">ATCC 10895 / CBS 109.51 / FGSC 9923 / NRRL Y-1056</strain>
    </source>
</reference>